<feature type="chain" id="PRO_5043729215" evidence="1">
    <location>
        <begin position="19"/>
        <end position="202"/>
    </location>
</feature>
<comment type="caution">
    <text evidence="3">The sequence shown here is derived from an EMBL/GenBank/DDBJ whole genome shotgun (WGS) entry which is preliminary data.</text>
</comment>
<protein>
    <submittedName>
        <fullName evidence="3">Uncharacterized protein</fullName>
    </submittedName>
</protein>
<reference evidence="3" key="2">
    <citation type="submission" date="2022-12" db="EMBL/GenBank/DDBJ databases">
        <authorList>
            <person name="Webb A."/>
        </authorList>
    </citation>
    <scope>NUCLEOTIDE SEQUENCE</scope>
    <source>
        <strain evidence="3">Pf2</strain>
    </source>
</reference>
<evidence type="ECO:0000313" key="5">
    <source>
        <dbReference type="Proteomes" id="UP001159659"/>
    </source>
</evidence>
<evidence type="ECO:0000313" key="2">
    <source>
        <dbReference type="EMBL" id="CAH0488261.1"/>
    </source>
</evidence>
<dbReference type="AlphaFoldDB" id="A0AAV0TI56"/>
<organism evidence="3 5">
    <name type="scientific">Peronospora farinosa</name>
    <dbReference type="NCBI Taxonomy" id="134698"/>
    <lineage>
        <taxon>Eukaryota</taxon>
        <taxon>Sar</taxon>
        <taxon>Stramenopiles</taxon>
        <taxon>Oomycota</taxon>
        <taxon>Peronosporomycetes</taxon>
        <taxon>Peronosporales</taxon>
        <taxon>Peronosporaceae</taxon>
        <taxon>Peronospora</taxon>
    </lineage>
</organism>
<dbReference type="EMBL" id="CAKLBC010000784">
    <property type="protein sequence ID" value="CAH0488261.1"/>
    <property type="molecule type" value="Genomic_DNA"/>
</dbReference>
<accession>A0AAV0TI56</accession>
<proteinExistence type="predicted"/>
<dbReference type="Proteomes" id="UP001159659">
    <property type="component" value="Unassembled WGS sequence"/>
</dbReference>
<feature type="signal peptide" evidence="1">
    <location>
        <begin position="1"/>
        <end position="18"/>
    </location>
</feature>
<gene>
    <name evidence="2" type="ORF">PFR001_LOCUS3754</name>
    <name evidence="3" type="ORF">PFR002_LOCUS4420</name>
</gene>
<name>A0AAV0TI56_9STRA</name>
<evidence type="ECO:0000313" key="3">
    <source>
        <dbReference type="EMBL" id="CAI5722355.1"/>
    </source>
</evidence>
<evidence type="ECO:0000313" key="4">
    <source>
        <dbReference type="Proteomes" id="UP001157938"/>
    </source>
</evidence>
<dbReference type="EMBL" id="CANTFK010000666">
    <property type="protein sequence ID" value="CAI5722355.1"/>
    <property type="molecule type" value="Genomic_DNA"/>
</dbReference>
<dbReference type="Proteomes" id="UP001157938">
    <property type="component" value="Unassembled WGS sequence"/>
</dbReference>
<keyword evidence="4" id="KW-1185">Reference proteome</keyword>
<keyword evidence="1" id="KW-0732">Signal</keyword>
<reference evidence="2 4" key="1">
    <citation type="submission" date="2021-11" db="EMBL/GenBank/DDBJ databases">
        <authorList>
            <person name="Islam A."/>
            <person name="Islam S."/>
            <person name="Flora M.S."/>
            <person name="Rahman M."/>
            <person name="Ziaur R.M."/>
            <person name="Epstein J.H."/>
            <person name="Hassan M."/>
            <person name="Klassen M."/>
            <person name="Woodard K."/>
            <person name="Webb A."/>
            <person name="Webby R.J."/>
            <person name="El Zowalaty M.E."/>
        </authorList>
    </citation>
    <scope>NUCLEOTIDE SEQUENCE [LARGE SCALE GENOMIC DNA]</scope>
    <source>
        <strain evidence="2">Pf1</strain>
    </source>
</reference>
<sequence>MQSSVLVAFAFLTSPVLCANVKVHHHPMKFREVTIIKDNAICPNGGTVLMCQSASYACQDDGTGTNKCLPRDNSFLDSINNKTRMPWTECDAKTSSKCLFDFECICMDYQNVNCYCQPPDAWRTERKIAKSCTTSSGIENTCDTGKYCRTKGSTQECAPAPYLPTTTSLYSDCSNDGKCDTGLTCKDYDNFAICVNNGETSR</sequence>
<evidence type="ECO:0000256" key="1">
    <source>
        <dbReference type="SAM" id="SignalP"/>
    </source>
</evidence>